<proteinExistence type="predicted"/>
<keyword evidence="2" id="KW-1185">Reference proteome</keyword>
<sequence length="70" mass="7772">TELLAFMVVSSKVKNSIISLYPTNQLPDNCPPLLPPEIVGLLSWTCSMTEEAAEACWSAMQDTIWEQDDV</sequence>
<evidence type="ECO:0000313" key="2">
    <source>
        <dbReference type="Proteomes" id="UP000053593"/>
    </source>
</evidence>
<protein>
    <submittedName>
        <fullName evidence="1">Uncharacterized protein</fullName>
    </submittedName>
</protein>
<dbReference type="HOGENOM" id="CLU_2764731_0_0_1"/>
<dbReference type="OrthoDB" id="3055037at2759"/>
<gene>
    <name evidence="1" type="ORF">GYMLUDRAFT_117705</name>
</gene>
<feature type="non-terminal residue" evidence="1">
    <location>
        <position position="70"/>
    </location>
</feature>
<dbReference type="EMBL" id="KN834817">
    <property type="protein sequence ID" value="KIK54292.1"/>
    <property type="molecule type" value="Genomic_DNA"/>
</dbReference>
<name>A0A0D0C8K2_9AGAR</name>
<reference evidence="1 2" key="1">
    <citation type="submission" date="2014-04" db="EMBL/GenBank/DDBJ databases">
        <title>Evolutionary Origins and Diversification of the Mycorrhizal Mutualists.</title>
        <authorList>
            <consortium name="DOE Joint Genome Institute"/>
            <consortium name="Mycorrhizal Genomics Consortium"/>
            <person name="Kohler A."/>
            <person name="Kuo A."/>
            <person name="Nagy L.G."/>
            <person name="Floudas D."/>
            <person name="Copeland A."/>
            <person name="Barry K.W."/>
            <person name="Cichocki N."/>
            <person name="Veneault-Fourrey C."/>
            <person name="LaButti K."/>
            <person name="Lindquist E.A."/>
            <person name="Lipzen A."/>
            <person name="Lundell T."/>
            <person name="Morin E."/>
            <person name="Murat C."/>
            <person name="Riley R."/>
            <person name="Ohm R."/>
            <person name="Sun H."/>
            <person name="Tunlid A."/>
            <person name="Henrissat B."/>
            <person name="Grigoriev I.V."/>
            <person name="Hibbett D.S."/>
            <person name="Martin F."/>
        </authorList>
    </citation>
    <scope>NUCLEOTIDE SEQUENCE [LARGE SCALE GENOMIC DNA]</scope>
    <source>
        <strain evidence="1 2">FD-317 M1</strain>
    </source>
</reference>
<feature type="non-terminal residue" evidence="1">
    <location>
        <position position="1"/>
    </location>
</feature>
<dbReference type="AlphaFoldDB" id="A0A0D0C8K2"/>
<organism evidence="1 2">
    <name type="scientific">Collybiopsis luxurians FD-317 M1</name>
    <dbReference type="NCBI Taxonomy" id="944289"/>
    <lineage>
        <taxon>Eukaryota</taxon>
        <taxon>Fungi</taxon>
        <taxon>Dikarya</taxon>
        <taxon>Basidiomycota</taxon>
        <taxon>Agaricomycotina</taxon>
        <taxon>Agaricomycetes</taxon>
        <taxon>Agaricomycetidae</taxon>
        <taxon>Agaricales</taxon>
        <taxon>Marasmiineae</taxon>
        <taxon>Omphalotaceae</taxon>
        <taxon>Collybiopsis</taxon>
        <taxon>Collybiopsis luxurians</taxon>
    </lineage>
</organism>
<accession>A0A0D0C8K2</accession>
<evidence type="ECO:0000313" key="1">
    <source>
        <dbReference type="EMBL" id="KIK54292.1"/>
    </source>
</evidence>
<dbReference type="Proteomes" id="UP000053593">
    <property type="component" value="Unassembled WGS sequence"/>
</dbReference>